<dbReference type="SUPFAM" id="SSF141571">
    <property type="entry name" value="Pentapeptide repeat-like"/>
    <property type="match status" value="1"/>
</dbReference>
<dbReference type="PIRSF" id="PIRSF029688">
    <property type="entry name" value="UCP29688_pentapep"/>
    <property type="match status" value="1"/>
</dbReference>
<dbReference type="Gene3D" id="2.160.20.80">
    <property type="entry name" value="E3 ubiquitin-protein ligase SopA"/>
    <property type="match status" value="1"/>
</dbReference>
<dbReference type="EMBL" id="CP022684">
    <property type="protein sequence ID" value="AUM14151.1"/>
    <property type="molecule type" value="Genomic_DNA"/>
</dbReference>
<dbReference type="KEGG" id="kak:Kalk_17725"/>
<dbReference type="InterPro" id="IPR001646">
    <property type="entry name" value="5peptide_repeat"/>
</dbReference>
<dbReference type="PANTHER" id="PTHR14136:SF17">
    <property type="entry name" value="BTB_POZ DOMAIN-CONTAINING PROTEIN KCTD9"/>
    <property type="match status" value="1"/>
</dbReference>
<dbReference type="OrthoDB" id="7061297at2"/>
<dbReference type="AlphaFoldDB" id="A0A2K9LPT5"/>
<proteinExistence type="predicted"/>
<name>A0A2K9LPT5_9GAMM</name>
<dbReference type="InterPro" id="IPR016933">
    <property type="entry name" value="UCP029688_pentapep"/>
</dbReference>
<reference evidence="2" key="1">
    <citation type="submission" date="2017-08" db="EMBL/GenBank/DDBJ databases">
        <title>Direct submision.</title>
        <authorList>
            <person name="Kim S.-J."/>
            <person name="Rhee S.-K."/>
        </authorList>
    </citation>
    <scope>NUCLEOTIDE SEQUENCE [LARGE SCALE GENOMIC DNA]</scope>
    <source>
        <strain evidence="2">GI5</strain>
    </source>
</reference>
<organism evidence="1 2">
    <name type="scientific">Ketobacter alkanivorans</name>
    <dbReference type="NCBI Taxonomy" id="1917421"/>
    <lineage>
        <taxon>Bacteria</taxon>
        <taxon>Pseudomonadati</taxon>
        <taxon>Pseudomonadota</taxon>
        <taxon>Gammaproteobacteria</taxon>
        <taxon>Pseudomonadales</taxon>
        <taxon>Ketobacteraceae</taxon>
        <taxon>Ketobacter</taxon>
    </lineage>
</organism>
<dbReference type="Pfam" id="PF00805">
    <property type="entry name" value="Pentapeptide"/>
    <property type="match status" value="1"/>
</dbReference>
<gene>
    <name evidence="1" type="ORF">Kalk_17725</name>
</gene>
<dbReference type="Proteomes" id="UP000235116">
    <property type="component" value="Chromosome"/>
</dbReference>
<evidence type="ECO:0000313" key="1">
    <source>
        <dbReference type="EMBL" id="AUM14151.1"/>
    </source>
</evidence>
<accession>A0A2K9LPT5</accession>
<protein>
    <recommendedName>
        <fullName evidence="3">Pentapeptide repeat-containing protein</fullName>
    </recommendedName>
</protein>
<dbReference type="PANTHER" id="PTHR14136">
    <property type="entry name" value="BTB_POZ DOMAIN-CONTAINING PROTEIN KCTD9"/>
    <property type="match status" value="1"/>
</dbReference>
<dbReference type="InterPro" id="IPR051082">
    <property type="entry name" value="Pentapeptide-BTB/POZ_domain"/>
</dbReference>
<sequence length="112" mass="12669">MAYDPNDPLYKMLLDENIKAFNDARKSGKTVELQGALFRGIDLRNMNADGLDMQDAYFRGADLRGVDLRNTNLEGASLCDAKISGCYFPKELSPEEIRLSNEKGTRMRYSRP</sequence>
<evidence type="ECO:0008006" key="3">
    <source>
        <dbReference type="Google" id="ProtNLM"/>
    </source>
</evidence>
<evidence type="ECO:0000313" key="2">
    <source>
        <dbReference type="Proteomes" id="UP000235116"/>
    </source>
</evidence>
<dbReference type="RefSeq" id="WP_101895525.1">
    <property type="nucleotide sequence ID" value="NZ_CP022684.1"/>
</dbReference>
<keyword evidence="2" id="KW-1185">Reference proteome</keyword>